<keyword evidence="3" id="KW-1185">Reference proteome</keyword>
<feature type="signal peptide" evidence="1">
    <location>
        <begin position="1"/>
        <end position="23"/>
    </location>
</feature>
<sequence>MKKNFVQGLLTAHILLYSSGAFAGFGERKWTFAADESVTIGSSDEIHQGVEYACNRFKPKKVSFTLSYSNLADLNKLKITADDDNKIIHDKENKTFILKNVKSLHICFPSSGYYIFKNITQEKVIGKNCDTGDYD</sequence>
<evidence type="ECO:0000313" key="3">
    <source>
        <dbReference type="Proteomes" id="UP000746918"/>
    </source>
</evidence>
<dbReference type="EMBL" id="JAIFRO010000002">
    <property type="protein sequence ID" value="MBX4335484.1"/>
    <property type="molecule type" value="Genomic_DNA"/>
</dbReference>
<evidence type="ECO:0000313" key="2">
    <source>
        <dbReference type="EMBL" id="MBX4335484.1"/>
    </source>
</evidence>
<organism evidence="2 3">
    <name type="scientific">Bartonella raoultii</name>
    <dbReference type="NCBI Taxonomy" id="1457020"/>
    <lineage>
        <taxon>Bacteria</taxon>
        <taxon>Pseudomonadati</taxon>
        <taxon>Pseudomonadota</taxon>
        <taxon>Alphaproteobacteria</taxon>
        <taxon>Hyphomicrobiales</taxon>
        <taxon>Bartonellaceae</taxon>
        <taxon>Bartonella</taxon>
    </lineage>
</organism>
<protein>
    <submittedName>
        <fullName evidence="2">Uncharacterized protein</fullName>
    </submittedName>
</protein>
<dbReference type="Proteomes" id="UP000746918">
    <property type="component" value="Unassembled WGS sequence"/>
</dbReference>
<comment type="caution">
    <text evidence="2">The sequence shown here is derived from an EMBL/GenBank/DDBJ whole genome shotgun (WGS) entry which is preliminary data.</text>
</comment>
<evidence type="ECO:0000256" key="1">
    <source>
        <dbReference type="SAM" id="SignalP"/>
    </source>
</evidence>
<accession>A0ABS7I7B9</accession>
<dbReference type="RefSeq" id="WP_220716792.1">
    <property type="nucleotide sequence ID" value="NZ_JAIFRO010000002.1"/>
</dbReference>
<reference evidence="2 3" key="1">
    <citation type="submission" date="2021-08" db="EMBL/GenBank/DDBJ databases">
        <title>Bartonella raoulti 094 sp. nov.</title>
        <authorList>
            <person name="Zgheib R."/>
            <person name="Hammoud A."/>
        </authorList>
    </citation>
    <scope>NUCLEOTIDE SEQUENCE [LARGE SCALE GENOMIC DNA]</scope>
    <source>
        <strain evidence="2 3">094</strain>
    </source>
</reference>
<name>A0ABS7I7B9_9HYPH</name>
<keyword evidence="1" id="KW-0732">Signal</keyword>
<feature type="chain" id="PRO_5046308410" evidence="1">
    <location>
        <begin position="24"/>
        <end position="135"/>
    </location>
</feature>
<proteinExistence type="predicted"/>
<gene>
    <name evidence="2" type="ORF">K3248_02540</name>
</gene>